<keyword evidence="2" id="KW-1185">Reference proteome</keyword>
<dbReference type="RefSeq" id="XP_008819395.1">
    <property type="nucleotide sequence ID" value="XM_008821173.1"/>
</dbReference>
<reference evidence="1 2" key="1">
    <citation type="submission" date="2013-02" db="EMBL/GenBank/DDBJ databases">
        <title>The Genome Sequence of Plasmodium inui San Antonio 1.</title>
        <authorList>
            <consortium name="The Broad Institute Genome Sequencing Platform"/>
            <consortium name="The Broad Institute Genome Sequencing Center for Infectious Disease"/>
            <person name="Neafsey D."/>
            <person name="Cheeseman I."/>
            <person name="Volkman S."/>
            <person name="Adams J."/>
            <person name="Walker B."/>
            <person name="Young S.K."/>
            <person name="Zeng Q."/>
            <person name="Gargeya S."/>
            <person name="Fitzgerald M."/>
            <person name="Haas B."/>
            <person name="Abouelleil A."/>
            <person name="Alvarado L."/>
            <person name="Arachchi H.M."/>
            <person name="Berlin A.M."/>
            <person name="Chapman S.B."/>
            <person name="Dewar J."/>
            <person name="Goldberg J."/>
            <person name="Griggs A."/>
            <person name="Gujja S."/>
            <person name="Hansen M."/>
            <person name="Howarth C."/>
            <person name="Imamovic A."/>
            <person name="Larimer J."/>
            <person name="McCowan C."/>
            <person name="Murphy C."/>
            <person name="Neiman D."/>
            <person name="Pearson M."/>
            <person name="Priest M."/>
            <person name="Roberts A."/>
            <person name="Saif S."/>
            <person name="Shea T."/>
            <person name="Sisk P."/>
            <person name="Sykes S."/>
            <person name="Wortman J."/>
            <person name="Nusbaum C."/>
            <person name="Birren B."/>
        </authorList>
    </citation>
    <scope>NUCLEOTIDE SEQUENCE [LARGE SCALE GENOMIC DNA]</scope>
    <source>
        <strain evidence="1 2">San Antonio 1</strain>
    </source>
</reference>
<proteinExistence type="predicted"/>
<dbReference type="Proteomes" id="UP000030640">
    <property type="component" value="Unassembled WGS sequence"/>
</dbReference>
<accession>W7A4K3</accession>
<dbReference type="VEuPathDB" id="PlasmoDB:C922_05602"/>
<dbReference type="AlphaFoldDB" id="W7A4K3"/>
<evidence type="ECO:0000313" key="1">
    <source>
        <dbReference type="EMBL" id="EUD64019.1"/>
    </source>
</evidence>
<name>W7A4K3_9APIC</name>
<dbReference type="EMBL" id="KI965567">
    <property type="protein sequence ID" value="EUD64019.1"/>
    <property type="molecule type" value="Genomic_DNA"/>
</dbReference>
<evidence type="ECO:0000313" key="2">
    <source>
        <dbReference type="Proteomes" id="UP000030640"/>
    </source>
</evidence>
<dbReference type="GeneID" id="20040876"/>
<sequence length="77" mass="9304">MIQYITDSSFDKLMRLYDKDTTKYVIHETRNNTSRTNCHKEREEVHNHELCLITDEEVDMEMSISPFMMLLDECKEQ</sequence>
<protein>
    <submittedName>
        <fullName evidence="1">Uncharacterized protein</fullName>
    </submittedName>
</protein>
<gene>
    <name evidence="1" type="ORF">C922_05602</name>
</gene>
<organism evidence="1 2">
    <name type="scientific">Plasmodium inui San Antonio 1</name>
    <dbReference type="NCBI Taxonomy" id="1237626"/>
    <lineage>
        <taxon>Eukaryota</taxon>
        <taxon>Sar</taxon>
        <taxon>Alveolata</taxon>
        <taxon>Apicomplexa</taxon>
        <taxon>Aconoidasida</taxon>
        <taxon>Haemosporida</taxon>
        <taxon>Plasmodiidae</taxon>
        <taxon>Plasmodium</taxon>
        <taxon>Plasmodium (Plasmodium)</taxon>
    </lineage>
</organism>